<keyword evidence="3" id="KW-0472">Membrane</keyword>
<evidence type="ECO:0000256" key="1">
    <source>
        <dbReference type="SAM" id="Coils"/>
    </source>
</evidence>
<feature type="region of interest" description="Disordered" evidence="2">
    <location>
        <begin position="275"/>
        <end position="307"/>
    </location>
</feature>
<sequence>MAKRRHGAKDEILLVPFLDILCSLIGVLVLIIVVLCVSQTQQTEGRTEEEIRMAQEAKRIKQELADREKLDAILKEKMAELQKLQIEIDEKEQRYLKFRKLLSSSKELQDQNKAIAKNLQKELDDLLTEIDGLKKQQDESKKTVTELMAEIKKRQIPEDKKIPPVVVQPSGGGMSDKTKVYFVECSTGLKVMDAWGAGDYTLGAKAEIVVADPVYNHFLTEVAKDKNALILYLIRDDGQGAFNNGAGRAEGDYNIRIGKLPIPGRGQLDLAMFDKYRGKVPPPPKTPAATPAPAPGTPPATPDKPKA</sequence>
<organism evidence="4 5">
    <name type="scientific">Brevifollis gellanilyticus</name>
    <dbReference type="NCBI Taxonomy" id="748831"/>
    <lineage>
        <taxon>Bacteria</taxon>
        <taxon>Pseudomonadati</taxon>
        <taxon>Verrucomicrobiota</taxon>
        <taxon>Verrucomicrobiia</taxon>
        <taxon>Verrucomicrobiales</taxon>
        <taxon>Verrucomicrobiaceae</taxon>
    </lineage>
</organism>
<feature type="transmembrane region" description="Helical" evidence="3">
    <location>
        <begin position="12"/>
        <end position="35"/>
    </location>
</feature>
<dbReference type="Proteomes" id="UP000321577">
    <property type="component" value="Unassembled WGS sequence"/>
</dbReference>
<evidence type="ECO:0000313" key="4">
    <source>
        <dbReference type="EMBL" id="GEP46241.1"/>
    </source>
</evidence>
<name>A0A512MIV4_9BACT</name>
<gene>
    <name evidence="4" type="ORF">BGE01nite_55320</name>
</gene>
<evidence type="ECO:0000256" key="3">
    <source>
        <dbReference type="SAM" id="Phobius"/>
    </source>
</evidence>
<keyword evidence="5" id="KW-1185">Reference proteome</keyword>
<proteinExistence type="predicted"/>
<accession>A0A512MIV4</accession>
<dbReference type="RefSeq" id="WP_146855928.1">
    <property type="nucleotide sequence ID" value="NZ_BKAG01000079.1"/>
</dbReference>
<keyword evidence="3" id="KW-1133">Transmembrane helix</keyword>
<evidence type="ECO:0000313" key="5">
    <source>
        <dbReference type="Proteomes" id="UP000321577"/>
    </source>
</evidence>
<comment type="caution">
    <text evidence="4">The sequence shown here is derived from an EMBL/GenBank/DDBJ whole genome shotgun (WGS) entry which is preliminary data.</text>
</comment>
<keyword evidence="1" id="KW-0175">Coiled coil</keyword>
<feature type="compositionally biased region" description="Pro residues" evidence="2">
    <location>
        <begin position="280"/>
        <end position="307"/>
    </location>
</feature>
<dbReference type="OrthoDB" id="188214at2"/>
<reference evidence="4 5" key="1">
    <citation type="submission" date="2019-07" db="EMBL/GenBank/DDBJ databases">
        <title>Whole genome shotgun sequence of Brevifollis gellanilyticus NBRC 108608.</title>
        <authorList>
            <person name="Hosoyama A."/>
            <person name="Uohara A."/>
            <person name="Ohji S."/>
            <person name="Ichikawa N."/>
        </authorList>
    </citation>
    <scope>NUCLEOTIDE SEQUENCE [LARGE SCALE GENOMIC DNA]</scope>
    <source>
        <strain evidence="4 5">NBRC 108608</strain>
    </source>
</reference>
<feature type="coiled-coil region" evidence="1">
    <location>
        <begin position="67"/>
        <end position="150"/>
    </location>
</feature>
<dbReference type="AlphaFoldDB" id="A0A512MIV4"/>
<dbReference type="EMBL" id="BKAG01000079">
    <property type="protein sequence ID" value="GEP46241.1"/>
    <property type="molecule type" value="Genomic_DNA"/>
</dbReference>
<evidence type="ECO:0000256" key="2">
    <source>
        <dbReference type="SAM" id="MobiDB-lite"/>
    </source>
</evidence>
<keyword evidence="3" id="KW-0812">Transmembrane</keyword>
<protein>
    <submittedName>
        <fullName evidence="4">Uncharacterized protein</fullName>
    </submittedName>
</protein>